<dbReference type="Pfam" id="PF17432">
    <property type="entry name" value="DUF3458_C"/>
    <property type="match status" value="1"/>
</dbReference>
<evidence type="ECO:0000313" key="18">
    <source>
        <dbReference type="Proteomes" id="UP000469011"/>
    </source>
</evidence>
<dbReference type="InterPro" id="IPR042097">
    <property type="entry name" value="Aminopeptidase_N-like_N_sf"/>
</dbReference>
<dbReference type="InterPro" id="IPR035414">
    <property type="entry name" value="Peptidase_M1_pepN_Ig-like"/>
</dbReference>
<reference evidence="17 18" key="1">
    <citation type="submission" date="2020-01" db="EMBL/GenBank/DDBJ databases">
        <title>Jiella pacifica sp. nov.</title>
        <authorList>
            <person name="Xue Z."/>
            <person name="Zhu S."/>
            <person name="Chen J."/>
            <person name="Yang J."/>
        </authorList>
    </citation>
    <scope>NUCLEOTIDE SEQUENCE [LARGE SCALE GENOMIC DNA]</scope>
    <source>
        <strain evidence="17 18">40Bstr34</strain>
    </source>
</reference>
<keyword evidence="6 17" id="KW-0031">Aminopeptidase</keyword>
<dbReference type="EMBL" id="JAAAMG010000001">
    <property type="protein sequence ID" value="NDW03095.1"/>
    <property type="molecule type" value="Genomic_DNA"/>
</dbReference>
<comment type="caution">
    <text evidence="17">The sequence shown here is derived from an EMBL/GenBank/DDBJ whole genome shotgun (WGS) entry which is preliminary data.</text>
</comment>
<keyword evidence="18" id="KW-1185">Reference proteome</keyword>
<evidence type="ECO:0000256" key="7">
    <source>
        <dbReference type="ARBA" id="ARBA00022670"/>
    </source>
</evidence>
<dbReference type="FunFam" id="3.30.2010.30:FF:000002">
    <property type="entry name" value="Putative aminopeptidase N"/>
    <property type="match status" value="1"/>
</dbReference>
<evidence type="ECO:0000259" key="13">
    <source>
        <dbReference type="Pfam" id="PF01433"/>
    </source>
</evidence>
<keyword evidence="7" id="KW-0645">Protease</keyword>
<dbReference type="InterPro" id="IPR027268">
    <property type="entry name" value="Peptidase_M4/M1_CTD_sf"/>
</dbReference>
<dbReference type="GO" id="GO:0008237">
    <property type="term" value="F:metallopeptidase activity"/>
    <property type="evidence" value="ECO:0007669"/>
    <property type="project" value="UniProtKB-UniRule"/>
</dbReference>
<evidence type="ECO:0000256" key="3">
    <source>
        <dbReference type="ARBA" id="ARBA00010136"/>
    </source>
</evidence>
<evidence type="ECO:0000259" key="16">
    <source>
        <dbReference type="Pfam" id="PF17900"/>
    </source>
</evidence>
<dbReference type="RefSeq" id="WP_163460710.1">
    <property type="nucleotide sequence ID" value="NZ_JAAAMG010000001.1"/>
</dbReference>
<evidence type="ECO:0000256" key="10">
    <source>
        <dbReference type="ARBA" id="ARBA00022833"/>
    </source>
</evidence>
<evidence type="ECO:0000259" key="14">
    <source>
        <dbReference type="Pfam" id="PF11940"/>
    </source>
</evidence>
<protein>
    <recommendedName>
        <fullName evidence="5 12">Aminopeptidase N</fullName>
        <ecNumber evidence="4 12">3.4.11.2</ecNumber>
    </recommendedName>
</protein>
<evidence type="ECO:0000256" key="8">
    <source>
        <dbReference type="ARBA" id="ARBA00022723"/>
    </source>
</evidence>
<dbReference type="InterPro" id="IPR037144">
    <property type="entry name" value="Peptidase_M1_pepN_C_sf"/>
</dbReference>
<evidence type="ECO:0000256" key="12">
    <source>
        <dbReference type="NCBIfam" id="TIGR02414"/>
    </source>
</evidence>
<keyword evidence="11" id="KW-0482">Metalloprotease</keyword>
<evidence type="ECO:0000256" key="5">
    <source>
        <dbReference type="ARBA" id="ARBA00015611"/>
    </source>
</evidence>
<keyword evidence="10" id="KW-0862">Zinc</keyword>
<organism evidence="17 18">
    <name type="scientific">Jiella pacifica</name>
    <dbReference type="NCBI Taxonomy" id="2696469"/>
    <lineage>
        <taxon>Bacteria</taxon>
        <taxon>Pseudomonadati</taxon>
        <taxon>Pseudomonadota</taxon>
        <taxon>Alphaproteobacteria</taxon>
        <taxon>Hyphomicrobiales</taxon>
        <taxon>Aurantimonadaceae</taxon>
        <taxon>Jiella</taxon>
    </lineage>
</organism>
<dbReference type="GO" id="GO:0016285">
    <property type="term" value="F:alanyl aminopeptidase activity"/>
    <property type="evidence" value="ECO:0007669"/>
    <property type="project" value="UniProtKB-EC"/>
</dbReference>
<dbReference type="Gene3D" id="3.30.2010.30">
    <property type="match status" value="1"/>
</dbReference>
<accession>A0A6N9SYT0</accession>
<dbReference type="EC" id="3.4.11.2" evidence="4 12"/>
<keyword evidence="8" id="KW-0479">Metal-binding</keyword>
<evidence type="ECO:0000256" key="9">
    <source>
        <dbReference type="ARBA" id="ARBA00022801"/>
    </source>
</evidence>
<evidence type="ECO:0000256" key="4">
    <source>
        <dbReference type="ARBA" id="ARBA00012564"/>
    </source>
</evidence>
<evidence type="ECO:0000256" key="1">
    <source>
        <dbReference type="ARBA" id="ARBA00000098"/>
    </source>
</evidence>
<evidence type="ECO:0000256" key="11">
    <source>
        <dbReference type="ARBA" id="ARBA00023049"/>
    </source>
</evidence>
<dbReference type="PRINTS" id="PR00756">
    <property type="entry name" value="ALADIPTASE"/>
</dbReference>
<dbReference type="PANTHER" id="PTHR46322:SF1">
    <property type="entry name" value="PUROMYCIN-SENSITIVE AMINOPEPTIDASE"/>
    <property type="match status" value="1"/>
</dbReference>
<dbReference type="Gene3D" id="2.60.40.1730">
    <property type="entry name" value="tricorn interacting facor f3 domain"/>
    <property type="match status" value="1"/>
</dbReference>
<dbReference type="Gene3D" id="1.10.390.10">
    <property type="entry name" value="Neutral Protease Domain 2"/>
    <property type="match status" value="1"/>
</dbReference>
<evidence type="ECO:0000256" key="6">
    <source>
        <dbReference type="ARBA" id="ARBA00022438"/>
    </source>
</evidence>
<dbReference type="SUPFAM" id="SSF63737">
    <property type="entry name" value="Leukotriene A4 hydrolase N-terminal domain"/>
    <property type="match status" value="1"/>
</dbReference>
<dbReference type="InterPro" id="IPR014782">
    <property type="entry name" value="Peptidase_M1_dom"/>
</dbReference>
<dbReference type="Pfam" id="PF11940">
    <property type="entry name" value="DUF3458"/>
    <property type="match status" value="1"/>
</dbReference>
<dbReference type="Gene3D" id="1.25.50.10">
    <property type="entry name" value="Peptidase M1, alanyl aminopeptidase, C-terminal domain"/>
    <property type="match status" value="1"/>
</dbReference>
<proteinExistence type="inferred from homology"/>
<gene>
    <name evidence="17" type="primary">pepN</name>
    <name evidence="17" type="ORF">GTK09_01520</name>
</gene>
<dbReference type="SUPFAM" id="SSF55486">
    <property type="entry name" value="Metalloproteases ('zincins'), catalytic domain"/>
    <property type="match status" value="1"/>
</dbReference>
<dbReference type="InterPro" id="IPR045357">
    <property type="entry name" value="Aminopeptidase_N-like_N"/>
</dbReference>
<dbReference type="NCBIfam" id="TIGR02414">
    <property type="entry name" value="pepN_proteo"/>
    <property type="match status" value="1"/>
</dbReference>
<comment type="catalytic activity">
    <reaction evidence="1">
        <text>Release of an N-terminal amino acid, Xaa-|-Yaa- from a peptide, amide or arylamide. Xaa is preferably Ala, but may be most amino acids including Pro (slow action). When a terminal hydrophobic residue is followed by a prolyl residue, the two may be released as an intact Xaa-Pro dipeptide.</text>
        <dbReference type="EC" id="3.4.11.2"/>
    </reaction>
</comment>
<keyword evidence="9 17" id="KW-0378">Hydrolase</keyword>
<dbReference type="Gene3D" id="2.60.40.1840">
    <property type="match status" value="1"/>
</dbReference>
<dbReference type="InterPro" id="IPR024601">
    <property type="entry name" value="Peptidase_M1_pepN_C"/>
</dbReference>
<dbReference type="Proteomes" id="UP000469011">
    <property type="component" value="Unassembled WGS sequence"/>
</dbReference>
<name>A0A6N9SYT0_9HYPH</name>
<sequence length="884" mass="98204">MQRTEDGQIVKLTDYRPTDFVLRGVDMTLRLFEGHADVVTILAFERREGAAADAPLCLDGDELILESIAVDGEILPPSRYEATPDALVVSELPESGGFEVRLETRIAPEENTKLMGLFRSNGIWCTQCEAEGFRRITYFPDRPDVLAPYKVRIEAEKAVAPVLLSNGNPVEAGELADGRHYAVWDDPFKKPSYLFAVVAGDLDALHDSFVTMSGRTVALGVYTEKGRAPQASYAMDALKRSMVWDERRFGREYDLDVFNVVAIADFNMGAMENKGLNVFNHKYVLLDQDIATDTDYAGVETVIAHEYFHNWTGNRITCRDWFQLCLKEGLTVYRDQEFSADEREPTVQRIASVRRLKAHQFPEDQGPLQHPVRPGEYREINNFYTATVYDKGAEVVRMIATLLGEADFRKGMDLYFERHDGDAATIEDFLACFEEAGGLDLSQFALWYAQAGTPTLTVSESWDPKERRHTVTLRQSLTQGAAGTGTEPMVLPVRFGLVGGNGEDRRAEGDVSGEARLKDDVIVLTGEEATITFTGLSDRPYLSVLRDFSAPVMLEHQQSEAERLALGRLDPNLFNRWRALDDLIAEALTSAARRPLGDEEPALKSAIVDALLASADDDELAPAFRAQALTLPGESDVARQLRENVDPDRVHEVVDAARVAIGAKGLALFERLSTGRPSAEPFSPDAESAGRRALANTALAYRCAATGDPAAAVAQYRAASNMTDRLGALAILAHRFAGEAACESALDDFYRRYENDDLVLDKWFALQATAPTYEAVETVERLANHPRFTMRNPNRVRTVFGSFAAGNQVAFHRPDGAGYRWVAEKLAALDRINPQIAARIATTFRAWRSFEPGRRAKLEETLRQLSEIKGLSKDLQDIVDRSRK</sequence>
<dbReference type="GO" id="GO:0006508">
    <property type="term" value="P:proteolysis"/>
    <property type="evidence" value="ECO:0007669"/>
    <property type="project" value="UniProtKB-UniRule"/>
</dbReference>
<dbReference type="Pfam" id="PF17900">
    <property type="entry name" value="Peptidase_M1_N"/>
    <property type="match status" value="1"/>
</dbReference>
<comment type="cofactor">
    <cofactor evidence="2">
        <name>Zn(2+)</name>
        <dbReference type="ChEBI" id="CHEBI:29105"/>
    </cofactor>
</comment>
<feature type="domain" description="Peptidase M1 membrane alanine aminopeptidase" evidence="13">
    <location>
        <begin position="233"/>
        <end position="444"/>
    </location>
</feature>
<feature type="domain" description="Peptidase M1 alanyl aminopeptidase Ig-like fold" evidence="14">
    <location>
        <begin position="452"/>
        <end position="556"/>
    </location>
</feature>
<dbReference type="Pfam" id="PF01433">
    <property type="entry name" value="Peptidase_M1"/>
    <property type="match status" value="1"/>
</dbReference>
<dbReference type="CDD" id="cd09600">
    <property type="entry name" value="M1_APN"/>
    <property type="match status" value="1"/>
</dbReference>
<dbReference type="GO" id="GO:0008270">
    <property type="term" value="F:zinc ion binding"/>
    <property type="evidence" value="ECO:0007669"/>
    <property type="project" value="InterPro"/>
</dbReference>
<evidence type="ECO:0000256" key="2">
    <source>
        <dbReference type="ARBA" id="ARBA00001947"/>
    </source>
</evidence>
<dbReference type="PANTHER" id="PTHR46322">
    <property type="entry name" value="PUROMYCIN-SENSITIVE AMINOPEPTIDASE"/>
    <property type="match status" value="1"/>
</dbReference>
<dbReference type="AlphaFoldDB" id="A0A6N9SYT0"/>
<feature type="domain" description="Peptidase M1 alanyl aminopeptidase C-terminal" evidence="15">
    <location>
        <begin position="561"/>
        <end position="882"/>
    </location>
</feature>
<dbReference type="InterPro" id="IPR001930">
    <property type="entry name" value="Peptidase_M1"/>
</dbReference>
<feature type="domain" description="Aminopeptidase N-like N-terminal" evidence="16">
    <location>
        <begin position="98"/>
        <end position="194"/>
    </location>
</feature>
<dbReference type="InterPro" id="IPR012779">
    <property type="entry name" value="Peptidase_M1_pepN"/>
</dbReference>
<evidence type="ECO:0000259" key="15">
    <source>
        <dbReference type="Pfam" id="PF17432"/>
    </source>
</evidence>
<dbReference type="InterPro" id="IPR038438">
    <property type="entry name" value="PepN_Ig-like_sf"/>
</dbReference>
<comment type="similarity">
    <text evidence="3">Belongs to the peptidase M1 family.</text>
</comment>
<evidence type="ECO:0000313" key="17">
    <source>
        <dbReference type="EMBL" id="NDW03095.1"/>
    </source>
</evidence>